<dbReference type="Gene3D" id="3.40.50.620">
    <property type="entry name" value="HUPs"/>
    <property type="match status" value="1"/>
</dbReference>
<dbReference type="InterPro" id="IPR014729">
    <property type="entry name" value="Rossmann-like_a/b/a_fold"/>
</dbReference>
<name>A0AAD0QN29_CUTAC</name>
<organism evidence="1 2">
    <name type="scientific">Cutibacterium acnes</name>
    <name type="common">Propionibacterium acnes</name>
    <dbReference type="NCBI Taxonomy" id="1747"/>
    <lineage>
        <taxon>Bacteria</taxon>
        <taxon>Bacillati</taxon>
        <taxon>Actinomycetota</taxon>
        <taxon>Actinomycetes</taxon>
        <taxon>Propionibacteriales</taxon>
        <taxon>Propionibacteriaceae</taxon>
        <taxon>Cutibacterium</taxon>
    </lineage>
</organism>
<dbReference type="InterPro" id="IPR051599">
    <property type="entry name" value="Cell_Envelope_Assoc"/>
</dbReference>
<dbReference type="GO" id="GO:0043164">
    <property type="term" value="P:Gram-negative-bacterium-type cell wall biogenesis"/>
    <property type="evidence" value="ECO:0007669"/>
    <property type="project" value="TreeGrafter"/>
</dbReference>
<dbReference type="GO" id="GO:0005886">
    <property type="term" value="C:plasma membrane"/>
    <property type="evidence" value="ECO:0007669"/>
    <property type="project" value="TreeGrafter"/>
</dbReference>
<accession>A0AAD0QN29</accession>
<dbReference type="PANTHER" id="PTHR30336">
    <property type="entry name" value="INNER MEMBRANE PROTEIN, PROBABLE PERMEASE"/>
    <property type="match status" value="1"/>
</dbReference>
<dbReference type="OMA" id="MKICGTI"/>
<evidence type="ECO:0000313" key="2">
    <source>
        <dbReference type="Proteomes" id="UP000256621"/>
    </source>
</evidence>
<dbReference type="Pfam" id="PF02698">
    <property type="entry name" value="DUF218"/>
    <property type="match status" value="1"/>
</dbReference>
<dbReference type="InterPro" id="IPR003848">
    <property type="entry name" value="DUF218"/>
</dbReference>
<dbReference type="EMBL" id="CP031442">
    <property type="protein sequence ID" value="AXM06449.1"/>
    <property type="molecule type" value="Genomic_DNA"/>
</dbReference>
<dbReference type="PANTHER" id="PTHR30336:SF4">
    <property type="entry name" value="ENVELOPE BIOGENESIS FACTOR ELYC"/>
    <property type="match status" value="1"/>
</dbReference>
<proteinExistence type="predicted"/>
<dbReference type="CDD" id="cd06259">
    <property type="entry name" value="YdcF-like"/>
    <property type="match status" value="1"/>
</dbReference>
<dbReference type="Proteomes" id="UP000256621">
    <property type="component" value="Chromosome"/>
</dbReference>
<dbReference type="AlphaFoldDB" id="A0AAD0QN29"/>
<evidence type="ECO:0000313" key="1">
    <source>
        <dbReference type="EMBL" id="AXM06449.1"/>
    </source>
</evidence>
<dbReference type="RefSeq" id="WP_002515261.1">
    <property type="nucleotide sequence ID" value="NZ_AP019664.1"/>
</dbReference>
<protein>
    <submittedName>
        <fullName evidence="1">YdcF family protein</fullName>
    </submittedName>
</protein>
<sequence length="349" mass="37515">MMIGLALCVVPLAFYAWLVDRRPGAWSNGIVLAVGLGMAGLTAAGIIVRTVPVIGSLIVGTLVVVAALGTAVLPFLLIVNGVEMWRKEGRSLSNVLSGALGVGLLVLMAWCLRSVFSPFEPWAVAGISATMALGWLSFGFLGYLASVFVIHRAKPLPGNHQIVVLGSALVKGKVPKLLASRLDRGIGQWRTDRDAGFHSVIIPSGGKGDDEPRAEGEAMAEYLVEHGIPRECVVVENQAANTDENISLSRQVMPTQVRSVPSRRAEAARQRQNPQVVVATSSYHAVRAAELCRRQGLRVRVLGAPTATYFLPSAMLREYIALLASRPWINGIMLVLVLAFWPIVTMALR</sequence>
<dbReference type="GeneID" id="92856653"/>
<dbReference type="GO" id="GO:0000270">
    <property type="term" value="P:peptidoglycan metabolic process"/>
    <property type="evidence" value="ECO:0007669"/>
    <property type="project" value="TreeGrafter"/>
</dbReference>
<gene>
    <name evidence="1" type="ORF">DXN06_04295</name>
</gene>
<reference evidence="1 2" key="1">
    <citation type="submission" date="2018-08" db="EMBL/GenBank/DDBJ databases">
        <title>Genome sequencing of Cutibacterium acnes KCOM 1315.</title>
        <authorList>
            <person name="Kook J.-K."/>
            <person name="Park S.-N."/>
            <person name="Lim Y.K."/>
        </authorList>
    </citation>
    <scope>NUCLEOTIDE SEQUENCE [LARGE SCALE GENOMIC DNA]</scope>
    <source>
        <strain evidence="1 2">KCOM 1315</strain>
    </source>
</reference>